<gene>
    <name evidence="2" type="ORF">K0625_07365</name>
</gene>
<proteinExistence type="predicted"/>
<dbReference type="Gene3D" id="3.30.70.970">
    <property type="entry name" value="RraB-like"/>
    <property type="match status" value="1"/>
</dbReference>
<evidence type="ECO:0000259" key="1">
    <source>
        <dbReference type="Pfam" id="PF06877"/>
    </source>
</evidence>
<dbReference type="Proteomes" id="UP001195963">
    <property type="component" value="Unassembled WGS sequence"/>
</dbReference>
<dbReference type="InterPro" id="IPR009671">
    <property type="entry name" value="RraB_dom"/>
</dbReference>
<feature type="domain" description="Regulator of ribonuclease activity B" evidence="1">
    <location>
        <begin position="30"/>
        <end position="125"/>
    </location>
</feature>
<dbReference type="RefSeq" id="WP_220109101.1">
    <property type="nucleotide sequence ID" value="NZ_JAHZST010000004.1"/>
</dbReference>
<evidence type="ECO:0000313" key="2">
    <source>
        <dbReference type="EMBL" id="MBW8183483.1"/>
    </source>
</evidence>
<dbReference type="SUPFAM" id="SSF89946">
    <property type="entry name" value="Hypothetical protein VC0424"/>
    <property type="match status" value="1"/>
</dbReference>
<dbReference type="EMBL" id="JAHZST010000004">
    <property type="protein sequence ID" value="MBW8183483.1"/>
    <property type="molecule type" value="Genomic_DNA"/>
</dbReference>
<reference evidence="2 3" key="1">
    <citation type="submission" date="2021-07" db="EMBL/GenBank/DDBJ databases">
        <title>Shewanella sp. nov, isolated from SCS.</title>
        <authorList>
            <person name="Cao W.R."/>
        </authorList>
    </citation>
    <scope>NUCLEOTIDE SEQUENCE [LARGE SCALE GENOMIC DNA]</scope>
    <source>
        <strain evidence="2 3">NR704-98</strain>
    </source>
</reference>
<sequence>MFGIFKSKKRFISEQQHKDNLDYQLSMSPQTVAQLREHGVTENKLLKLEYFFYTNASVKAKSLSEELSSLGYSSEFGESANDDNIKVITGWTSPISMSTEAVMKWTSKMCHLGYSHDCEFDGWGTNPEQ</sequence>
<protein>
    <submittedName>
        <fullName evidence="2">Ribonuclease E inhibitor RraB</fullName>
    </submittedName>
</protein>
<accession>A0ABS7E1G9</accession>
<keyword evidence="3" id="KW-1185">Reference proteome</keyword>
<name>A0ABS7E1G9_9GAMM</name>
<comment type="caution">
    <text evidence="2">The sequence shown here is derived from an EMBL/GenBank/DDBJ whole genome shotgun (WGS) entry which is preliminary data.</text>
</comment>
<evidence type="ECO:0000313" key="3">
    <source>
        <dbReference type="Proteomes" id="UP001195963"/>
    </source>
</evidence>
<dbReference type="InterPro" id="IPR036701">
    <property type="entry name" value="RraB-like_sf"/>
</dbReference>
<organism evidence="2 3">
    <name type="scientific">Shewanella nanhaiensis</name>
    <dbReference type="NCBI Taxonomy" id="2864872"/>
    <lineage>
        <taxon>Bacteria</taxon>
        <taxon>Pseudomonadati</taxon>
        <taxon>Pseudomonadota</taxon>
        <taxon>Gammaproteobacteria</taxon>
        <taxon>Alteromonadales</taxon>
        <taxon>Shewanellaceae</taxon>
        <taxon>Shewanella</taxon>
    </lineage>
</organism>
<dbReference type="Pfam" id="PF06877">
    <property type="entry name" value="RraB"/>
    <property type="match status" value="1"/>
</dbReference>